<evidence type="ECO:0008006" key="2">
    <source>
        <dbReference type="Google" id="ProtNLM"/>
    </source>
</evidence>
<sequence length="104" mass="10889">VGSSGSGIQDLAQTIQMTETGELSPNRAVAGIGGMDAVWDGMEAVRDGTFSGKIVIYPQIANLPLTRLEDLGGILPEVAAKLGPALQWTREAEAALLGHFLVEE</sequence>
<dbReference type="EMBL" id="BARU01031367">
    <property type="protein sequence ID" value="GAH73857.1"/>
    <property type="molecule type" value="Genomic_DNA"/>
</dbReference>
<reference evidence="1" key="1">
    <citation type="journal article" date="2014" name="Front. Microbiol.">
        <title>High frequency of phylogenetically diverse reductive dehalogenase-homologous genes in deep subseafloor sedimentary metagenomes.</title>
        <authorList>
            <person name="Kawai M."/>
            <person name="Futagami T."/>
            <person name="Toyoda A."/>
            <person name="Takaki Y."/>
            <person name="Nishi S."/>
            <person name="Hori S."/>
            <person name="Arai W."/>
            <person name="Tsubouchi T."/>
            <person name="Morono Y."/>
            <person name="Uchiyama I."/>
            <person name="Ito T."/>
            <person name="Fujiyama A."/>
            <person name="Inagaki F."/>
            <person name="Takami H."/>
        </authorList>
    </citation>
    <scope>NUCLEOTIDE SEQUENCE</scope>
    <source>
        <strain evidence="1">Expedition CK06-06</strain>
    </source>
</reference>
<evidence type="ECO:0000313" key="1">
    <source>
        <dbReference type="EMBL" id="GAH73857.1"/>
    </source>
</evidence>
<comment type="caution">
    <text evidence="1">The sequence shown here is derived from an EMBL/GenBank/DDBJ whole genome shotgun (WGS) entry which is preliminary data.</text>
</comment>
<accession>X1HWL3</accession>
<name>X1HWL3_9ZZZZ</name>
<gene>
    <name evidence="1" type="ORF">S03H2_49627</name>
</gene>
<organism evidence="1">
    <name type="scientific">marine sediment metagenome</name>
    <dbReference type="NCBI Taxonomy" id="412755"/>
    <lineage>
        <taxon>unclassified sequences</taxon>
        <taxon>metagenomes</taxon>
        <taxon>ecological metagenomes</taxon>
    </lineage>
</organism>
<dbReference type="AlphaFoldDB" id="X1HWL3"/>
<proteinExistence type="predicted"/>
<feature type="non-terminal residue" evidence="1">
    <location>
        <position position="1"/>
    </location>
</feature>
<protein>
    <recommendedName>
        <fullName evidence="2">Alcohol dehydrogenase-like C-terminal domain-containing protein</fullName>
    </recommendedName>
</protein>